<dbReference type="RefSeq" id="WP_229203175.1">
    <property type="nucleotide sequence ID" value="NZ_QGDT01000001.1"/>
</dbReference>
<protein>
    <submittedName>
        <fullName evidence="3">Peptidase M23-like protein</fullName>
    </submittedName>
</protein>
<reference evidence="3 4" key="1">
    <citation type="submission" date="2018-03" db="EMBL/GenBank/DDBJ databases">
        <title>Genomic Encyclopedia of Archaeal and Bacterial Type Strains, Phase II (KMG-II): from individual species to whole genera.</title>
        <authorList>
            <person name="Goeker M."/>
        </authorList>
    </citation>
    <scope>NUCLEOTIDE SEQUENCE [LARGE SCALE GENOMIC DNA]</scope>
    <source>
        <strain evidence="3 4">DSM 100346</strain>
    </source>
</reference>
<keyword evidence="4" id="KW-1185">Reference proteome</keyword>
<feature type="transmembrane region" description="Helical" evidence="1">
    <location>
        <begin position="12"/>
        <end position="33"/>
    </location>
</feature>
<dbReference type="PANTHER" id="PTHR21666">
    <property type="entry name" value="PEPTIDASE-RELATED"/>
    <property type="match status" value="1"/>
</dbReference>
<gene>
    <name evidence="3" type="ORF">CLV98_101625</name>
</gene>
<evidence type="ECO:0000259" key="2">
    <source>
        <dbReference type="Pfam" id="PF01551"/>
    </source>
</evidence>
<dbReference type="Proteomes" id="UP000245880">
    <property type="component" value="Unassembled WGS sequence"/>
</dbReference>
<dbReference type="CDD" id="cd12797">
    <property type="entry name" value="M23_peptidase"/>
    <property type="match status" value="1"/>
</dbReference>
<comment type="caution">
    <text evidence="3">The sequence shown here is derived from an EMBL/GenBank/DDBJ whole genome shotgun (WGS) entry which is preliminary data.</text>
</comment>
<name>A0A316ASL3_9BACT</name>
<dbReference type="Pfam" id="PF01551">
    <property type="entry name" value="Peptidase_M23"/>
    <property type="match status" value="1"/>
</dbReference>
<evidence type="ECO:0000313" key="3">
    <source>
        <dbReference type="EMBL" id="PWJ60441.1"/>
    </source>
</evidence>
<dbReference type="InterPro" id="IPR050570">
    <property type="entry name" value="Cell_wall_metabolism_enzyme"/>
</dbReference>
<keyword evidence="1" id="KW-1133">Transmembrane helix</keyword>
<evidence type="ECO:0000256" key="1">
    <source>
        <dbReference type="SAM" id="Phobius"/>
    </source>
</evidence>
<dbReference type="PANTHER" id="PTHR21666:SF270">
    <property type="entry name" value="MUREIN HYDROLASE ACTIVATOR ENVC"/>
    <property type="match status" value="1"/>
</dbReference>
<evidence type="ECO:0000313" key="4">
    <source>
        <dbReference type="Proteomes" id="UP000245880"/>
    </source>
</evidence>
<accession>A0A316ASL3</accession>
<dbReference type="AlphaFoldDB" id="A0A316ASL3"/>
<sequence>MRKVEAGPFNRDILMKSVWSTMGLMVVLVFSAWTSESPPASNLLLQYCSDFRQIQMDVRDCAITPDSAARAFKQNIDNIRKVFGEDSCNNGAGYVYPVKGYRPKESIGGRGRGYRPDGFDLFDMDVQGSHPAHDLFIRDKNKDGLDDYTQQPADILAFSSGMVLACEKNWTVDSDRRGGNWIWIYDPCLNGVFYYAHNRKVVVDPGQWVEAGEKIAEMGRSGFNANKHRSPTHLHFMYLQIDAYGQPQPGNTYDWLLEARPVD</sequence>
<dbReference type="InterPro" id="IPR011055">
    <property type="entry name" value="Dup_hybrid_motif"/>
</dbReference>
<dbReference type="Gene3D" id="2.70.70.10">
    <property type="entry name" value="Glucose Permease (Domain IIA)"/>
    <property type="match status" value="1"/>
</dbReference>
<dbReference type="GO" id="GO:0004222">
    <property type="term" value="F:metalloendopeptidase activity"/>
    <property type="evidence" value="ECO:0007669"/>
    <property type="project" value="TreeGrafter"/>
</dbReference>
<dbReference type="EMBL" id="QGDT01000001">
    <property type="protein sequence ID" value="PWJ60441.1"/>
    <property type="molecule type" value="Genomic_DNA"/>
</dbReference>
<dbReference type="SUPFAM" id="SSF51261">
    <property type="entry name" value="Duplicated hybrid motif"/>
    <property type="match status" value="1"/>
</dbReference>
<keyword evidence="1" id="KW-0812">Transmembrane</keyword>
<feature type="domain" description="M23ase beta-sheet core" evidence="2">
    <location>
        <begin position="142"/>
        <end position="238"/>
    </location>
</feature>
<dbReference type="InterPro" id="IPR016047">
    <property type="entry name" value="M23ase_b-sheet_dom"/>
</dbReference>
<organism evidence="3 4">
    <name type="scientific">Dyadobacter jejuensis</name>
    <dbReference type="NCBI Taxonomy" id="1082580"/>
    <lineage>
        <taxon>Bacteria</taxon>
        <taxon>Pseudomonadati</taxon>
        <taxon>Bacteroidota</taxon>
        <taxon>Cytophagia</taxon>
        <taxon>Cytophagales</taxon>
        <taxon>Spirosomataceae</taxon>
        <taxon>Dyadobacter</taxon>
    </lineage>
</organism>
<keyword evidence="1" id="KW-0472">Membrane</keyword>
<proteinExistence type="predicted"/>